<dbReference type="SMART" id="SM00382">
    <property type="entry name" value="AAA"/>
    <property type="match status" value="1"/>
</dbReference>
<dbReference type="GO" id="GO:0005524">
    <property type="term" value="F:ATP binding"/>
    <property type="evidence" value="ECO:0007669"/>
    <property type="project" value="UniProtKB-KW"/>
</dbReference>
<dbReference type="PANTHER" id="PTHR42781:SF4">
    <property type="entry name" value="SPERMIDINE_PUTRESCINE IMPORT ATP-BINDING PROTEIN POTA"/>
    <property type="match status" value="1"/>
</dbReference>
<dbReference type="FunFam" id="3.40.50.300:FF:000425">
    <property type="entry name" value="Probable ABC transporter, ATP-binding subunit"/>
    <property type="match status" value="1"/>
</dbReference>
<dbReference type="PROSITE" id="PS00211">
    <property type="entry name" value="ABC_TRANSPORTER_1"/>
    <property type="match status" value="1"/>
</dbReference>
<evidence type="ECO:0000256" key="9">
    <source>
        <dbReference type="ARBA" id="ARBA00066388"/>
    </source>
</evidence>
<dbReference type="Gene3D" id="2.40.50.140">
    <property type="entry name" value="Nucleic acid-binding proteins"/>
    <property type="match status" value="1"/>
</dbReference>
<accession>A0A928KSH0</accession>
<organism evidence="12 13">
    <name type="scientific">Faecalispora sporosphaeroides</name>
    <dbReference type="NCBI Taxonomy" id="1549"/>
    <lineage>
        <taxon>Bacteria</taxon>
        <taxon>Bacillati</taxon>
        <taxon>Bacillota</taxon>
        <taxon>Clostridia</taxon>
        <taxon>Eubacteriales</taxon>
        <taxon>Oscillospiraceae</taxon>
        <taxon>Faecalispora</taxon>
    </lineage>
</organism>
<dbReference type="InterPro" id="IPR003593">
    <property type="entry name" value="AAA+_ATPase"/>
</dbReference>
<dbReference type="EMBL" id="SVNY01000004">
    <property type="protein sequence ID" value="MBE6833858.1"/>
    <property type="molecule type" value="Genomic_DNA"/>
</dbReference>
<dbReference type="Pfam" id="PF08402">
    <property type="entry name" value="TOBE_2"/>
    <property type="match status" value="1"/>
</dbReference>
<dbReference type="Proteomes" id="UP000754750">
    <property type="component" value="Unassembled WGS sequence"/>
</dbReference>
<dbReference type="Gene3D" id="3.40.50.300">
    <property type="entry name" value="P-loop containing nucleotide triphosphate hydrolases"/>
    <property type="match status" value="1"/>
</dbReference>
<evidence type="ECO:0000313" key="13">
    <source>
        <dbReference type="Proteomes" id="UP000754750"/>
    </source>
</evidence>
<dbReference type="Gene3D" id="2.40.50.100">
    <property type="match status" value="1"/>
</dbReference>
<keyword evidence="3" id="KW-0410">Iron transport</keyword>
<evidence type="ECO:0000256" key="8">
    <source>
        <dbReference type="ARBA" id="ARBA00023136"/>
    </source>
</evidence>
<dbReference type="GO" id="GO:0016887">
    <property type="term" value="F:ATP hydrolysis activity"/>
    <property type="evidence" value="ECO:0007669"/>
    <property type="project" value="InterPro"/>
</dbReference>
<dbReference type="PANTHER" id="PTHR42781">
    <property type="entry name" value="SPERMIDINE/PUTRESCINE IMPORT ATP-BINDING PROTEIN POTA"/>
    <property type="match status" value="1"/>
</dbReference>
<dbReference type="InterPro" id="IPR013611">
    <property type="entry name" value="Transp-assoc_OB_typ2"/>
</dbReference>
<keyword evidence="4" id="KW-0547">Nucleotide-binding</keyword>
<evidence type="ECO:0000256" key="2">
    <source>
        <dbReference type="ARBA" id="ARBA00022475"/>
    </source>
</evidence>
<evidence type="ECO:0000256" key="10">
    <source>
        <dbReference type="SAM" id="MobiDB-lite"/>
    </source>
</evidence>
<dbReference type="InterPro" id="IPR027417">
    <property type="entry name" value="P-loop_NTPase"/>
</dbReference>
<dbReference type="SUPFAM" id="SSF52540">
    <property type="entry name" value="P-loop containing nucleoside triphosphate hydrolases"/>
    <property type="match status" value="1"/>
</dbReference>
<evidence type="ECO:0000256" key="1">
    <source>
        <dbReference type="ARBA" id="ARBA00022448"/>
    </source>
</evidence>
<dbReference type="Pfam" id="PF00005">
    <property type="entry name" value="ABC_tran"/>
    <property type="match status" value="1"/>
</dbReference>
<evidence type="ECO:0000256" key="6">
    <source>
        <dbReference type="ARBA" id="ARBA00023004"/>
    </source>
</evidence>
<gene>
    <name evidence="12" type="ORF">E7512_09800</name>
</gene>
<sequence length="381" mass="42443">MNHLKLTDIEKHYGKVRVLNQINLEIGEGQMVCLLGPSGCGKSTLLKIIAGLEMPDSGGIEFKGVNWSGLDAKKRRVGMVFQHYSLFPNLNALQNVAFGLEMKRMPRKQSQKEAEEWLERVGLQDFRNRYPHQMSGGQQQRVALARALAPSPDLLLLDEPLSALDAAVRLSLRGEIRRLQLQLGITAVFVTHDQAEALAIADRVALMREGSIVEYDDPQIMYSNPNCFFTSSFIGVVSVMEGTIVSLSPPIAKVCDGMVALPYLDEKKAEIGRKIRIVMHAEDIELSEGFSENGRFDPLRGQIYNLDFLGKTKRYTIRSSDGNTFFVEVQANGHMDFQIGQTVEMIVRPENMHVFDARTEESLKSAGGRGKNMKDGLLNTG</sequence>
<keyword evidence="8" id="KW-0472">Membrane</keyword>
<evidence type="ECO:0000256" key="5">
    <source>
        <dbReference type="ARBA" id="ARBA00022840"/>
    </source>
</evidence>
<keyword evidence="7" id="KW-0406">Ion transport</keyword>
<keyword evidence="2" id="KW-1003">Cell membrane</keyword>
<dbReference type="InterPro" id="IPR017871">
    <property type="entry name" value="ABC_transporter-like_CS"/>
</dbReference>
<dbReference type="GO" id="GO:0015418">
    <property type="term" value="F:ABC-type quaternary ammonium compound transporting activity"/>
    <property type="evidence" value="ECO:0007669"/>
    <property type="project" value="UniProtKB-EC"/>
</dbReference>
<dbReference type="AlphaFoldDB" id="A0A928KSH0"/>
<evidence type="ECO:0000313" key="12">
    <source>
        <dbReference type="EMBL" id="MBE6833858.1"/>
    </source>
</evidence>
<evidence type="ECO:0000256" key="4">
    <source>
        <dbReference type="ARBA" id="ARBA00022741"/>
    </source>
</evidence>
<keyword evidence="6" id="KW-0408">Iron</keyword>
<feature type="region of interest" description="Disordered" evidence="10">
    <location>
        <begin position="361"/>
        <end position="381"/>
    </location>
</feature>
<dbReference type="InterPro" id="IPR050093">
    <property type="entry name" value="ABC_SmlMolc_Importer"/>
</dbReference>
<keyword evidence="1" id="KW-0813">Transport</keyword>
<dbReference type="RefSeq" id="WP_326840549.1">
    <property type="nucleotide sequence ID" value="NZ_SVNY01000004.1"/>
</dbReference>
<dbReference type="InterPro" id="IPR008995">
    <property type="entry name" value="Mo/tungstate-bd_C_term_dom"/>
</dbReference>
<name>A0A928KSH0_9FIRM</name>
<evidence type="ECO:0000259" key="11">
    <source>
        <dbReference type="PROSITE" id="PS50893"/>
    </source>
</evidence>
<feature type="domain" description="ABC transporter" evidence="11">
    <location>
        <begin position="4"/>
        <end position="234"/>
    </location>
</feature>
<evidence type="ECO:0000256" key="3">
    <source>
        <dbReference type="ARBA" id="ARBA00022496"/>
    </source>
</evidence>
<dbReference type="InterPro" id="IPR003439">
    <property type="entry name" value="ABC_transporter-like_ATP-bd"/>
</dbReference>
<dbReference type="CDD" id="cd03259">
    <property type="entry name" value="ABC_Carb_Solutes_like"/>
    <property type="match status" value="1"/>
</dbReference>
<evidence type="ECO:0000256" key="7">
    <source>
        <dbReference type="ARBA" id="ARBA00023065"/>
    </source>
</evidence>
<dbReference type="InterPro" id="IPR015853">
    <property type="entry name" value="ABC_transpr_FbpC"/>
</dbReference>
<dbReference type="SUPFAM" id="SSF50331">
    <property type="entry name" value="MOP-like"/>
    <property type="match status" value="1"/>
</dbReference>
<reference evidence="12" key="1">
    <citation type="submission" date="2019-04" db="EMBL/GenBank/DDBJ databases">
        <title>Evolution of Biomass-Degrading Anaerobic Consortia Revealed by Metagenomics.</title>
        <authorList>
            <person name="Peng X."/>
        </authorList>
    </citation>
    <scope>NUCLEOTIDE SEQUENCE</scope>
    <source>
        <strain evidence="12">SIG551</strain>
    </source>
</reference>
<dbReference type="InterPro" id="IPR012340">
    <property type="entry name" value="NA-bd_OB-fold"/>
</dbReference>
<dbReference type="GO" id="GO:0015408">
    <property type="term" value="F:ABC-type ferric iron transporter activity"/>
    <property type="evidence" value="ECO:0007669"/>
    <property type="project" value="InterPro"/>
</dbReference>
<protein>
    <recommendedName>
        <fullName evidence="9">ABC-type quaternary amine transporter</fullName>
        <ecNumber evidence="9">7.6.2.9</ecNumber>
    </recommendedName>
</protein>
<dbReference type="PROSITE" id="PS50893">
    <property type="entry name" value="ABC_TRANSPORTER_2"/>
    <property type="match status" value="1"/>
</dbReference>
<proteinExistence type="predicted"/>
<comment type="caution">
    <text evidence="12">The sequence shown here is derived from an EMBL/GenBank/DDBJ whole genome shotgun (WGS) entry which is preliminary data.</text>
</comment>
<dbReference type="EC" id="7.6.2.9" evidence="9"/>
<dbReference type="GO" id="GO:0043190">
    <property type="term" value="C:ATP-binding cassette (ABC) transporter complex"/>
    <property type="evidence" value="ECO:0007669"/>
    <property type="project" value="InterPro"/>
</dbReference>
<keyword evidence="5 12" id="KW-0067">ATP-binding</keyword>